<sequence>MCRSYKHQTEEWPGKICCQEITGHRIQVDGRRGMEPKSGSQKKKRQRDEKELGKYPPTSHKDKQAHMTLQALSSDELIIKP</sequence>
<protein>
    <submittedName>
        <fullName evidence="2">Uncharacterized protein</fullName>
    </submittedName>
</protein>
<dbReference type="AlphaFoldDB" id="A0AAD6PYW8"/>
<name>A0AAD6PYW8_9ROSI</name>
<dbReference type="EMBL" id="JAQIZT010000014">
    <property type="protein sequence ID" value="KAJ6972879.1"/>
    <property type="molecule type" value="Genomic_DNA"/>
</dbReference>
<proteinExistence type="predicted"/>
<reference evidence="2" key="1">
    <citation type="journal article" date="2023" name="Mol. Ecol. Resour.">
        <title>Chromosome-level genome assembly of a triploid poplar Populus alba 'Berolinensis'.</title>
        <authorList>
            <person name="Chen S."/>
            <person name="Yu Y."/>
            <person name="Wang X."/>
            <person name="Wang S."/>
            <person name="Zhang T."/>
            <person name="Zhou Y."/>
            <person name="He R."/>
            <person name="Meng N."/>
            <person name="Wang Y."/>
            <person name="Liu W."/>
            <person name="Liu Z."/>
            <person name="Liu J."/>
            <person name="Guo Q."/>
            <person name="Huang H."/>
            <person name="Sederoff R.R."/>
            <person name="Wang G."/>
            <person name="Qu G."/>
            <person name="Chen S."/>
        </authorList>
    </citation>
    <scope>NUCLEOTIDE SEQUENCE</scope>
    <source>
        <strain evidence="2">SC-2020</strain>
    </source>
</reference>
<dbReference type="Proteomes" id="UP001164929">
    <property type="component" value="Chromosome 14"/>
</dbReference>
<feature type="compositionally biased region" description="Basic and acidic residues" evidence="1">
    <location>
        <begin position="46"/>
        <end position="65"/>
    </location>
</feature>
<gene>
    <name evidence="2" type="ORF">NC653_033258</name>
</gene>
<evidence type="ECO:0000313" key="2">
    <source>
        <dbReference type="EMBL" id="KAJ6972879.1"/>
    </source>
</evidence>
<accession>A0AAD6PYW8</accession>
<evidence type="ECO:0000256" key="1">
    <source>
        <dbReference type="SAM" id="MobiDB-lite"/>
    </source>
</evidence>
<evidence type="ECO:0000313" key="3">
    <source>
        <dbReference type="Proteomes" id="UP001164929"/>
    </source>
</evidence>
<comment type="caution">
    <text evidence="2">The sequence shown here is derived from an EMBL/GenBank/DDBJ whole genome shotgun (WGS) entry which is preliminary data.</text>
</comment>
<keyword evidence="3" id="KW-1185">Reference proteome</keyword>
<organism evidence="2 3">
    <name type="scientific">Populus alba x Populus x berolinensis</name>
    <dbReference type="NCBI Taxonomy" id="444605"/>
    <lineage>
        <taxon>Eukaryota</taxon>
        <taxon>Viridiplantae</taxon>
        <taxon>Streptophyta</taxon>
        <taxon>Embryophyta</taxon>
        <taxon>Tracheophyta</taxon>
        <taxon>Spermatophyta</taxon>
        <taxon>Magnoliopsida</taxon>
        <taxon>eudicotyledons</taxon>
        <taxon>Gunneridae</taxon>
        <taxon>Pentapetalae</taxon>
        <taxon>rosids</taxon>
        <taxon>fabids</taxon>
        <taxon>Malpighiales</taxon>
        <taxon>Salicaceae</taxon>
        <taxon>Saliceae</taxon>
        <taxon>Populus</taxon>
    </lineage>
</organism>
<feature type="region of interest" description="Disordered" evidence="1">
    <location>
        <begin position="28"/>
        <end position="81"/>
    </location>
</feature>